<dbReference type="RefSeq" id="WP_131415396.1">
    <property type="nucleotide sequence ID" value="NZ_SJXE01000004.1"/>
</dbReference>
<proteinExistence type="predicted"/>
<dbReference type="EMBL" id="SJXE01000004">
    <property type="protein sequence ID" value="TCI03217.1"/>
    <property type="molecule type" value="Genomic_DNA"/>
</dbReference>
<gene>
    <name evidence="1" type="ORF">EZV61_10055</name>
</gene>
<dbReference type="Proteomes" id="UP000292554">
    <property type="component" value="Unassembled WGS sequence"/>
</dbReference>
<organism evidence="1 2">
    <name type="scientific">Corallincola luteus</name>
    <dbReference type="NCBI Taxonomy" id="1775177"/>
    <lineage>
        <taxon>Bacteria</taxon>
        <taxon>Pseudomonadati</taxon>
        <taxon>Pseudomonadota</taxon>
        <taxon>Gammaproteobacteria</taxon>
        <taxon>Alteromonadales</taxon>
        <taxon>Psychromonadaceae</taxon>
        <taxon>Corallincola</taxon>
    </lineage>
</organism>
<comment type="caution">
    <text evidence="1">The sequence shown here is derived from an EMBL/GenBank/DDBJ whole genome shotgun (WGS) entry which is preliminary data.</text>
</comment>
<accession>A0ABY2AK81</accession>
<evidence type="ECO:0000313" key="1">
    <source>
        <dbReference type="EMBL" id="TCI03217.1"/>
    </source>
</evidence>
<protein>
    <submittedName>
        <fullName evidence="1">Uncharacterized protein</fullName>
    </submittedName>
</protein>
<reference evidence="1 2" key="1">
    <citation type="submission" date="2019-02" db="EMBL/GenBank/DDBJ databases">
        <title>Corallincola luteus sp. nov., a marine bacterium isolated from surface sediment of Bohai Sea in China.</title>
        <authorList>
            <person name="Ren Q."/>
        </authorList>
    </citation>
    <scope>NUCLEOTIDE SEQUENCE [LARGE SCALE GENOMIC DNA]</scope>
    <source>
        <strain evidence="1 2">DASS28</strain>
    </source>
</reference>
<sequence length="307" mass="33492">MMKSVRLLSSAFMATEESTQTAMLEAFSQLPEDTAAADNHLIDSMLGLNRDGSEYVLIFVRTAPTRKLSTLVLEALAIKLLNSHPENKICAGLEVDQADVNRVVHMAAMCNLKVVLIGGGPETLIGMTEGIGAYTGAPLASLFLQADNVELPQPELLQAAVMQYEEGEVGRLSAMAGTVVKPLFAALERACFSDLNTLYSADDVSWSKAVITHADYLADSKLPSMMTIDLARIAVEENGTRQLPISMAHAKVFLSRSCNRLKSRYLHLAPPAKLSDRQCASMIAELILRFYQSHEARSSINLNYQTL</sequence>
<name>A0ABY2AK81_9GAMM</name>
<evidence type="ECO:0000313" key="2">
    <source>
        <dbReference type="Proteomes" id="UP000292554"/>
    </source>
</evidence>
<keyword evidence="2" id="KW-1185">Reference proteome</keyword>